<dbReference type="InterPro" id="IPR050833">
    <property type="entry name" value="Poly_Biosynth_Transport"/>
</dbReference>
<keyword evidence="6 7" id="KW-0472">Membrane</keyword>
<dbReference type="Pfam" id="PF13440">
    <property type="entry name" value="Polysacc_synt_3"/>
    <property type="match status" value="1"/>
</dbReference>
<evidence type="ECO:0000256" key="6">
    <source>
        <dbReference type="ARBA" id="ARBA00023136"/>
    </source>
</evidence>
<evidence type="ECO:0000313" key="8">
    <source>
        <dbReference type="EMBL" id="CAA9528998.1"/>
    </source>
</evidence>
<feature type="transmembrane region" description="Helical" evidence="7">
    <location>
        <begin position="7"/>
        <end position="27"/>
    </location>
</feature>
<evidence type="ECO:0000256" key="2">
    <source>
        <dbReference type="ARBA" id="ARBA00007430"/>
    </source>
</evidence>
<organism evidence="8">
    <name type="scientific">uncultured Sphingomonas sp</name>
    <dbReference type="NCBI Taxonomy" id="158754"/>
    <lineage>
        <taxon>Bacteria</taxon>
        <taxon>Pseudomonadati</taxon>
        <taxon>Pseudomonadota</taxon>
        <taxon>Alphaproteobacteria</taxon>
        <taxon>Sphingomonadales</taxon>
        <taxon>Sphingomonadaceae</taxon>
        <taxon>Sphingomonas</taxon>
        <taxon>environmental samples</taxon>
    </lineage>
</organism>
<keyword evidence="5 7" id="KW-1133">Transmembrane helix</keyword>
<feature type="transmembrane region" description="Helical" evidence="7">
    <location>
        <begin position="225"/>
        <end position="244"/>
    </location>
</feature>
<feature type="transmembrane region" description="Helical" evidence="7">
    <location>
        <begin position="277"/>
        <end position="304"/>
    </location>
</feature>
<gene>
    <name evidence="8" type="ORF">AVDCRST_MAG31-2162</name>
</gene>
<name>A0A6J4TRP2_9SPHN</name>
<feature type="transmembrane region" description="Helical" evidence="7">
    <location>
        <begin position="142"/>
        <end position="164"/>
    </location>
</feature>
<protein>
    <recommendedName>
        <fullName evidence="9">Polysaccharide biosynthesis protein C-terminal domain-containing protein</fullName>
    </recommendedName>
</protein>
<reference evidence="8" key="1">
    <citation type="submission" date="2020-02" db="EMBL/GenBank/DDBJ databases">
        <authorList>
            <person name="Meier V. D."/>
        </authorList>
    </citation>
    <scope>NUCLEOTIDE SEQUENCE</scope>
    <source>
        <strain evidence="8">AVDCRST_MAG31</strain>
    </source>
</reference>
<accession>A0A6J4TRP2</accession>
<feature type="transmembrane region" description="Helical" evidence="7">
    <location>
        <begin position="310"/>
        <end position="334"/>
    </location>
</feature>
<dbReference type="PANTHER" id="PTHR30250">
    <property type="entry name" value="PST FAMILY PREDICTED COLANIC ACID TRANSPORTER"/>
    <property type="match status" value="1"/>
</dbReference>
<proteinExistence type="inferred from homology"/>
<evidence type="ECO:0000256" key="1">
    <source>
        <dbReference type="ARBA" id="ARBA00004651"/>
    </source>
</evidence>
<feature type="transmembrane region" description="Helical" evidence="7">
    <location>
        <begin position="404"/>
        <end position="424"/>
    </location>
</feature>
<evidence type="ECO:0000256" key="3">
    <source>
        <dbReference type="ARBA" id="ARBA00022475"/>
    </source>
</evidence>
<evidence type="ECO:0000256" key="7">
    <source>
        <dbReference type="SAM" id="Phobius"/>
    </source>
</evidence>
<feature type="transmembrane region" description="Helical" evidence="7">
    <location>
        <begin position="39"/>
        <end position="62"/>
    </location>
</feature>
<comment type="subcellular location">
    <subcellularLocation>
        <location evidence="1">Cell membrane</location>
        <topology evidence="1">Multi-pass membrane protein</topology>
    </subcellularLocation>
</comment>
<dbReference type="EMBL" id="CADCWA010000169">
    <property type="protein sequence ID" value="CAA9528998.1"/>
    <property type="molecule type" value="Genomic_DNA"/>
</dbReference>
<evidence type="ECO:0008006" key="9">
    <source>
        <dbReference type="Google" id="ProtNLM"/>
    </source>
</evidence>
<keyword evidence="3" id="KW-1003">Cell membrane</keyword>
<sequence>MVRAQAGWVTAEAAFGLFGTILTTFLVSRIIGPAEVGRAALAGAVVMLAQPFVGFCFTNALVQRAHLSDADVASALWVSLAIALAMLLPLATVGLLLPDLLGLGVGPVLAALALMLPFNAVEGTANGMLLRRHTFRVLALRGMGAHLAGLVAGLSLALAGWGAWAVVGQQLAFFGTAAALAAVFARLVPELTLRPGAIREMLPFAATAALSGLAGRVGFRLFLLLVAGGLPTLAGVLQIAFRIVEVARELPSPFVHRYGLPALSRLRTDRAAFLSRLVALCKLSGLVFAPVFAGLALCAAEIQITLLGPAWVGIVAPVQVLSVALTFTAFGLPLGMAFLAAGTPKVNLSLTLGGLALVLVLALLVPGGSGLGAATAWAAMLAAESAAASAFAARRLGFRVPQQLRAFATALLPAAATTGAVLGAEAAGVLPGMPPLALLAAKAAVGAVVGVPLILLLARAAWREVAGPLAGHS</sequence>
<evidence type="ECO:0000256" key="4">
    <source>
        <dbReference type="ARBA" id="ARBA00022692"/>
    </source>
</evidence>
<comment type="similarity">
    <text evidence="2">Belongs to the polysaccharide synthase family.</text>
</comment>
<feature type="transmembrane region" description="Helical" evidence="7">
    <location>
        <begin position="103"/>
        <end position="121"/>
    </location>
</feature>
<feature type="transmembrane region" description="Helical" evidence="7">
    <location>
        <begin position="371"/>
        <end position="392"/>
    </location>
</feature>
<feature type="transmembrane region" description="Helical" evidence="7">
    <location>
        <begin position="74"/>
        <end position="97"/>
    </location>
</feature>
<feature type="transmembrane region" description="Helical" evidence="7">
    <location>
        <begin position="436"/>
        <end position="458"/>
    </location>
</feature>
<keyword evidence="4 7" id="KW-0812">Transmembrane</keyword>
<dbReference type="GO" id="GO:0005886">
    <property type="term" value="C:plasma membrane"/>
    <property type="evidence" value="ECO:0007669"/>
    <property type="project" value="UniProtKB-SubCell"/>
</dbReference>
<dbReference type="AlphaFoldDB" id="A0A6J4TRP2"/>
<dbReference type="PANTHER" id="PTHR30250:SF10">
    <property type="entry name" value="LIPOPOLYSACCHARIDE BIOSYNTHESIS PROTEIN WZXC"/>
    <property type="match status" value="1"/>
</dbReference>
<feature type="transmembrane region" description="Helical" evidence="7">
    <location>
        <begin position="346"/>
        <end position="365"/>
    </location>
</feature>
<evidence type="ECO:0000256" key="5">
    <source>
        <dbReference type="ARBA" id="ARBA00022989"/>
    </source>
</evidence>